<dbReference type="Pfam" id="PF02288">
    <property type="entry name" value="Dehydratase_MU"/>
    <property type="match status" value="1"/>
</dbReference>
<reference evidence="1 2" key="1">
    <citation type="submission" date="2020-11" db="EMBL/GenBank/DDBJ databases">
        <title>Fusibacter basophilias sp. nov.</title>
        <authorList>
            <person name="Qiu D."/>
        </authorList>
    </citation>
    <scope>NUCLEOTIDE SEQUENCE [LARGE SCALE GENOMIC DNA]</scope>
    <source>
        <strain evidence="1 2">Q10-2</strain>
    </source>
</reference>
<accession>A0ABS0A254</accession>
<gene>
    <name evidence="1" type="ORF">ISU02_22755</name>
</gene>
<dbReference type="RefSeq" id="WP_194704161.1">
    <property type="nucleotide sequence ID" value="NZ_JADKNH010000023.1"/>
</dbReference>
<protein>
    <submittedName>
        <fullName evidence="1">Glycerol dehydratase reactivase beta/small subunit family protein</fullName>
    </submittedName>
</protein>
<dbReference type="Gene3D" id="3.40.50.10150">
    <property type="entry name" value="B12-dependent dehydatase associated subunit"/>
    <property type="match status" value="1"/>
</dbReference>
<evidence type="ECO:0000313" key="1">
    <source>
        <dbReference type="EMBL" id="MBF4695929.1"/>
    </source>
</evidence>
<dbReference type="InterPro" id="IPR003208">
    <property type="entry name" value="Dehydtase/Dehydtase_re"/>
</dbReference>
<keyword evidence="2" id="KW-1185">Reference proteome</keyword>
<dbReference type="Proteomes" id="UP000614200">
    <property type="component" value="Unassembled WGS sequence"/>
</dbReference>
<dbReference type="EMBL" id="JADKNH010000023">
    <property type="protein sequence ID" value="MBF4695929.1"/>
    <property type="molecule type" value="Genomic_DNA"/>
</dbReference>
<name>A0ABS0A254_9FIRM</name>
<evidence type="ECO:0000313" key="2">
    <source>
        <dbReference type="Proteomes" id="UP000614200"/>
    </source>
</evidence>
<comment type="caution">
    <text evidence="1">The sequence shown here is derived from an EMBL/GenBank/DDBJ whole genome shotgun (WGS) entry which is preliminary data.</text>
</comment>
<sequence length="119" mass="13222">MERNIAIVICYSEHLQNRDLITSLCLGIEEEGLPYEIQAMPSEDVYTLATRASFESDLDVGIGVNTAGDLGIHQTKLPDGMVLFGENMAHINGRSYGSNAARLIKGIPFKDYEERMENQ</sequence>
<organism evidence="1 2">
    <name type="scientific">Fusibacter ferrireducens</name>
    <dbReference type="NCBI Taxonomy" id="2785058"/>
    <lineage>
        <taxon>Bacteria</taxon>
        <taxon>Bacillati</taxon>
        <taxon>Bacillota</taxon>
        <taxon>Clostridia</taxon>
        <taxon>Eubacteriales</taxon>
        <taxon>Eubacteriales Family XII. Incertae Sedis</taxon>
        <taxon>Fusibacter</taxon>
    </lineage>
</organism>
<proteinExistence type="predicted"/>
<dbReference type="InterPro" id="IPR010254">
    <property type="entry name" value="B12-dep_deHydtase_bsu"/>
</dbReference>
<dbReference type="SUPFAM" id="SSF52968">
    <property type="entry name" value="B12-dependent dehydatase associated subunit"/>
    <property type="match status" value="1"/>
</dbReference>